<evidence type="ECO:0000313" key="2">
    <source>
        <dbReference type="EMBL" id="PWF49367.1"/>
    </source>
</evidence>
<dbReference type="AlphaFoldDB" id="A0A2U2HPD1"/>
<sequence length="185" mass="21275">MREAFNLIKNIGGYTMQKRFQIFISSTYLDLQVERDEIIKTVLSMGHIPVGMEMFSVSDHVQWEVIKREIDSSDYYVVVVAHRYGSQTDDGISYTEKEFDYASSKGIPILGFVIDENALWANKRTDAESDLRDKLKKFKQKLQNKLIQFWMSKDDLSSKLSIALTKAIVDSPQNWLGQGFGLDCK</sequence>
<dbReference type="InterPro" id="IPR025139">
    <property type="entry name" value="DUF4062"/>
</dbReference>
<organism evidence="2 3">
    <name type="scientific">Massilia glaciei</name>
    <dbReference type="NCBI Taxonomy" id="1524097"/>
    <lineage>
        <taxon>Bacteria</taxon>
        <taxon>Pseudomonadati</taxon>
        <taxon>Pseudomonadota</taxon>
        <taxon>Betaproteobacteria</taxon>
        <taxon>Burkholderiales</taxon>
        <taxon>Oxalobacteraceae</taxon>
        <taxon>Telluria group</taxon>
        <taxon>Massilia</taxon>
    </lineage>
</organism>
<proteinExistence type="predicted"/>
<name>A0A2U2HPD1_9BURK</name>
<evidence type="ECO:0000313" key="3">
    <source>
        <dbReference type="Proteomes" id="UP000241421"/>
    </source>
</evidence>
<protein>
    <submittedName>
        <fullName evidence="2">DUF4062 domain-containing protein</fullName>
    </submittedName>
</protein>
<dbReference type="EMBL" id="PXWF02000092">
    <property type="protein sequence ID" value="PWF49367.1"/>
    <property type="molecule type" value="Genomic_DNA"/>
</dbReference>
<gene>
    <name evidence="2" type="ORF">C7C56_007015</name>
</gene>
<accession>A0A2U2HPD1</accession>
<dbReference type="Proteomes" id="UP000241421">
    <property type="component" value="Unassembled WGS sequence"/>
</dbReference>
<evidence type="ECO:0000259" key="1">
    <source>
        <dbReference type="Pfam" id="PF13271"/>
    </source>
</evidence>
<reference evidence="2 3" key="1">
    <citation type="submission" date="2018-04" db="EMBL/GenBank/DDBJ databases">
        <title>Massilia violaceinigra sp. nov., a novel purple-pigmented bacterium isolated from Tianshan glacier, Xinjiang, China.</title>
        <authorList>
            <person name="Wang H."/>
        </authorList>
    </citation>
    <scope>NUCLEOTIDE SEQUENCE [LARGE SCALE GENOMIC DNA]</scope>
    <source>
        <strain evidence="2 3">B448-2</strain>
    </source>
</reference>
<keyword evidence="3" id="KW-1185">Reference proteome</keyword>
<comment type="caution">
    <text evidence="2">The sequence shown here is derived from an EMBL/GenBank/DDBJ whole genome shotgun (WGS) entry which is preliminary data.</text>
</comment>
<feature type="domain" description="DUF4062" evidence="1">
    <location>
        <begin position="21"/>
        <end position="102"/>
    </location>
</feature>
<dbReference type="Pfam" id="PF13271">
    <property type="entry name" value="DUF4062"/>
    <property type="match status" value="1"/>
</dbReference>